<dbReference type="GO" id="GO:0003677">
    <property type="term" value="F:DNA binding"/>
    <property type="evidence" value="ECO:0007669"/>
    <property type="project" value="InterPro"/>
</dbReference>
<dbReference type="STRING" id="487316.BEN76_00975"/>
<comment type="similarity">
    <text evidence="1">Belongs to the N(4)/N(6)-methyltransferase family.</text>
</comment>
<dbReference type="AlphaFoldDB" id="A0A1P8EEM5"/>
<dbReference type="PRINTS" id="PR00507">
    <property type="entry name" value="N12N6MTFRASE"/>
</dbReference>
<dbReference type="KEGG" id="asol:BEN76_00975"/>
<dbReference type="GO" id="GO:0009307">
    <property type="term" value="P:DNA restriction-modification system"/>
    <property type="evidence" value="ECO:0007669"/>
    <property type="project" value="UniProtKB-KW"/>
</dbReference>
<dbReference type="EC" id="2.1.1.72" evidence="2"/>
<dbReference type="RefSeq" id="WP_076031975.1">
    <property type="nucleotide sequence ID" value="NZ_CP016896.1"/>
</dbReference>
<dbReference type="Gene3D" id="3.40.50.150">
    <property type="entry name" value="Vaccinia Virus protein VP39"/>
    <property type="match status" value="1"/>
</dbReference>
<gene>
    <name evidence="9" type="ORF">BEN76_00975</name>
</gene>
<dbReference type="SUPFAM" id="SSF116734">
    <property type="entry name" value="DNA methylase specificity domain"/>
    <property type="match status" value="1"/>
</dbReference>
<proteinExistence type="inferred from homology"/>
<evidence type="ECO:0000256" key="5">
    <source>
        <dbReference type="ARBA" id="ARBA00022691"/>
    </source>
</evidence>
<evidence type="ECO:0000256" key="7">
    <source>
        <dbReference type="ARBA" id="ARBA00047942"/>
    </source>
</evidence>
<evidence type="ECO:0000256" key="6">
    <source>
        <dbReference type="ARBA" id="ARBA00022747"/>
    </source>
</evidence>
<dbReference type="CDD" id="cd02440">
    <property type="entry name" value="AdoMet_MTases"/>
    <property type="match status" value="1"/>
</dbReference>
<evidence type="ECO:0000259" key="8">
    <source>
        <dbReference type="Pfam" id="PF02384"/>
    </source>
</evidence>
<dbReference type="InterPro" id="IPR051537">
    <property type="entry name" value="DNA_Adenine_Mtase"/>
</dbReference>
<reference evidence="9 10" key="1">
    <citation type="submission" date="2016-08" db="EMBL/GenBank/DDBJ databases">
        <title>Complete genome sequence of Acinetobacter baylyi strain GFJ2.</title>
        <authorList>
            <person name="Tabata M."/>
            <person name="Kuboki S."/>
            <person name="Gibu N."/>
            <person name="Kinouchi Y."/>
            <person name="Vangnai A."/>
            <person name="Kasai D."/>
            <person name="Fukuda M."/>
        </authorList>
    </citation>
    <scope>NUCLEOTIDE SEQUENCE [LARGE SCALE GENOMIC DNA]</scope>
    <source>
        <strain evidence="9 10">GFJ2</strain>
    </source>
</reference>
<evidence type="ECO:0000313" key="9">
    <source>
        <dbReference type="EMBL" id="APV34659.1"/>
    </source>
</evidence>
<evidence type="ECO:0000256" key="1">
    <source>
        <dbReference type="ARBA" id="ARBA00006594"/>
    </source>
</evidence>
<keyword evidence="6" id="KW-0680">Restriction system</keyword>
<keyword evidence="4" id="KW-0808">Transferase</keyword>
<comment type="catalytic activity">
    <reaction evidence="7">
        <text>a 2'-deoxyadenosine in DNA + S-adenosyl-L-methionine = an N(6)-methyl-2'-deoxyadenosine in DNA + S-adenosyl-L-homocysteine + H(+)</text>
        <dbReference type="Rhea" id="RHEA:15197"/>
        <dbReference type="Rhea" id="RHEA-COMP:12418"/>
        <dbReference type="Rhea" id="RHEA-COMP:12419"/>
        <dbReference type="ChEBI" id="CHEBI:15378"/>
        <dbReference type="ChEBI" id="CHEBI:57856"/>
        <dbReference type="ChEBI" id="CHEBI:59789"/>
        <dbReference type="ChEBI" id="CHEBI:90615"/>
        <dbReference type="ChEBI" id="CHEBI:90616"/>
        <dbReference type="EC" id="2.1.1.72"/>
    </reaction>
</comment>
<dbReference type="GO" id="GO:0009007">
    <property type="term" value="F:site-specific DNA-methyltransferase (adenine-specific) activity"/>
    <property type="evidence" value="ECO:0007669"/>
    <property type="project" value="UniProtKB-EC"/>
</dbReference>
<evidence type="ECO:0000256" key="2">
    <source>
        <dbReference type="ARBA" id="ARBA00011900"/>
    </source>
</evidence>
<dbReference type="SUPFAM" id="SSF53335">
    <property type="entry name" value="S-adenosyl-L-methionine-dependent methyltransferases"/>
    <property type="match status" value="1"/>
</dbReference>
<feature type="domain" description="DNA methylase adenine-specific" evidence="8">
    <location>
        <begin position="128"/>
        <end position="396"/>
    </location>
</feature>
<dbReference type="CDD" id="cd16961">
    <property type="entry name" value="RMtype1_S_TRD-CR_like"/>
    <property type="match status" value="1"/>
</dbReference>
<keyword evidence="3" id="KW-0489">Methyltransferase</keyword>
<dbReference type="InterPro" id="IPR003356">
    <property type="entry name" value="DNA_methylase_A-5"/>
</dbReference>
<sequence>MVENLTEEKLQYIQSTLLHFSDIIRNEGKSLENGLLDAFTIALAFYNKHNKREEIANFKNYDKESLNCMLHDFFINLENTEGIPNISVQNSAIRGLIFRFENINLTNKDLIEILDWIIQSTSFNNIATPSSVAHLLLNVAKLQENEKILDPAMGTGGFFLALRREGKDSLSFDGIELNPQLLYISNLYKYLLNDQKTNLLKGSAFNLYEKYLISPVDIVICNPPVKRIPLNEAKHRYSSFLGRDNISSEMSLNFIELSLQCLKENGRAIFLVNMKPLFASGEIKKIRQYWIESGLLKKVIGLPSKLLSQTSAKCAILVFEKSELNFKNEKNTIKFVKADDCYLDEKRFKRVLSKTNIQEIMKRVTAKNNDDFSKDINYNILLENDFSLVPDLYLGQKIGNFDLKLSEIWTPLGQIADVLRGSKLSHLENGEEPIIQGRDLRVDKINIEDLECKDLSPITKEIQYTQANDILLQRIGERPAAYYIENETNIAISDTILIIRFKEFDPLKVKFICQFLNSEEGIKRIKDLHSYSVIQTQSVKIIKELKVPVPEQKIINLVEEMNQIELSLRVEYENAAQLRKSIFGNFEEAELSTNFKKIKLASLALENSLQQKDDITYKIKSFYPFPLAYPYRNIYLEREYTAIYERQMKFGEYILSFLASIGLSLIYEFKEQINKPLKNIIEELEKFLLRGISPGDWRKILQLVCSALKDLEENLFIDDFTSLWFKGRGNKETEFAQNTLNHIVRKLNNFKHSRGPVNIHEYKDEGENQKKLLDNILEDLEFLSQCEIILIDNIDNEWSTGNIIYTASLLKGDHPAFEKITFSNHKRLSKDKLYIKFHNQFISLYPFLSCIYNTGTKKVEIFSFDKISDNKLMLKSFESGTSINSEIVNNDFKYWLKYINE</sequence>
<evidence type="ECO:0000256" key="3">
    <source>
        <dbReference type="ARBA" id="ARBA00022603"/>
    </source>
</evidence>
<dbReference type="PANTHER" id="PTHR42933">
    <property type="entry name" value="SLR6095 PROTEIN"/>
    <property type="match status" value="1"/>
</dbReference>
<dbReference type="PANTHER" id="PTHR42933:SF1">
    <property type="entry name" value="SITE-SPECIFIC DNA-METHYLTRANSFERASE (ADENINE-SPECIFIC)"/>
    <property type="match status" value="1"/>
</dbReference>
<dbReference type="Proteomes" id="UP000185674">
    <property type="component" value="Chromosome"/>
</dbReference>
<keyword evidence="5" id="KW-0949">S-adenosyl-L-methionine</keyword>
<dbReference type="GO" id="GO:0032259">
    <property type="term" value="P:methylation"/>
    <property type="evidence" value="ECO:0007669"/>
    <property type="project" value="UniProtKB-KW"/>
</dbReference>
<accession>A0A1P8EEM5</accession>
<organism evidence="9 10">
    <name type="scientific">Acinetobacter soli</name>
    <dbReference type="NCBI Taxonomy" id="487316"/>
    <lineage>
        <taxon>Bacteria</taxon>
        <taxon>Pseudomonadati</taxon>
        <taxon>Pseudomonadota</taxon>
        <taxon>Gammaproteobacteria</taxon>
        <taxon>Moraxellales</taxon>
        <taxon>Moraxellaceae</taxon>
        <taxon>Acinetobacter</taxon>
    </lineage>
</organism>
<dbReference type="GO" id="GO:0008170">
    <property type="term" value="F:N-methyltransferase activity"/>
    <property type="evidence" value="ECO:0007669"/>
    <property type="project" value="InterPro"/>
</dbReference>
<dbReference type="Pfam" id="PF02384">
    <property type="entry name" value="N6_Mtase"/>
    <property type="match status" value="1"/>
</dbReference>
<dbReference type="InterPro" id="IPR029063">
    <property type="entry name" value="SAM-dependent_MTases_sf"/>
</dbReference>
<protein>
    <recommendedName>
        <fullName evidence="2">site-specific DNA-methyltransferase (adenine-specific)</fullName>
        <ecNumber evidence="2">2.1.1.72</ecNumber>
    </recommendedName>
</protein>
<dbReference type="EMBL" id="CP016896">
    <property type="protein sequence ID" value="APV34659.1"/>
    <property type="molecule type" value="Genomic_DNA"/>
</dbReference>
<evidence type="ECO:0000256" key="4">
    <source>
        <dbReference type="ARBA" id="ARBA00022679"/>
    </source>
</evidence>
<name>A0A1P8EEM5_9GAMM</name>
<evidence type="ECO:0000313" key="10">
    <source>
        <dbReference type="Proteomes" id="UP000185674"/>
    </source>
</evidence>